<evidence type="ECO:0000256" key="1">
    <source>
        <dbReference type="SAM" id="MobiDB-lite"/>
    </source>
</evidence>
<sequence length="63" mass="7235">MVDYMQPNTLRRASGILDLHYNHDRRESSYGQNILSKLPQSILPSQLRNDSFSSTNTSPKRAK</sequence>
<dbReference type="EMBL" id="KV454413">
    <property type="protein sequence ID" value="ODQ64027.1"/>
    <property type="molecule type" value="Genomic_DNA"/>
</dbReference>
<dbReference type="Proteomes" id="UP000095009">
    <property type="component" value="Unassembled WGS sequence"/>
</dbReference>
<reference evidence="2 3" key="1">
    <citation type="journal article" date="2016" name="Proc. Natl. Acad. Sci. U.S.A.">
        <title>Comparative genomics of biotechnologically important yeasts.</title>
        <authorList>
            <person name="Riley R."/>
            <person name="Haridas S."/>
            <person name="Wolfe K.H."/>
            <person name="Lopes M.R."/>
            <person name="Hittinger C.T."/>
            <person name="Goeker M."/>
            <person name="Salamov A.A."/>
            <person name="Wisecaver J.H."/>
            <person name="Long T.M."/>
            <person name="Calvey C.H."/>
            <person name="Aerts A.L."/>
            <person name="Barry K.W."/>
            <person name="Choi C."/>
            <person name="Clum A."/>
            <person name="Coughlan A.Y."/>
            <person name="Deshpande S."/>
            <person name="Douglass A.P."/>
            <person name="Hanson S.J."/>
            <person name="Klenk H.-P."/>
            <person name="LaButti K.M."/>
            <person name="Lapidus A."/>
            <person name="Lindquist E.A."/>
            <person name="Lipzen A.M."/>
            <person name="Meier-Kolthoff J.P."/>
            <person name="Ohm R.A."/>
            <person name="Otillar R.P."/>
            <person name="Pangilinan J.L."/>
            <person name="Peng Y."/>
            <person name="Rokas A."/>
            <person name="Rosa C.A."/>
            <person name="Scheuner C."/>
            <person name="Sibirny A.A."/>
            <person name="Slot J.C."/>
            <person name="Stielow J.B."/>
            <person name="Sun H."/>
            <person name="Kurtzman C.P."/>
            <person name="Blackwell M."/>
            <person name="Grigoriev I.V."/>
            <person name="Jeffries T.W."/>
        </authorList>
    </citation>
    <scope>NUCLEOTIDE SEQUENCE [LARGE SCALE GENOMIC DNA]</scope>
    <source>
        <strain evidence="2 3">DSM 6958</strain>
    </source>
</reference>
<organism evidence="2 3">
    <name type="scientific">Nadsonia fulvescens var. elongata DSM 6958</name>
    <dbReference type="NCBI Taxonomy" id="857566"/>
    <lineage>
        <taxon>Eukaryota</taxon>
        <taxon>Fungi</taxon>
        <taxon>Dikarya</taxon>
        <taxon>Ascomycota</taxon>
        <taxon>Saccharomycotina</taxon>
        <taxon>Dipodascomycetes</taxon>
        <taxon>Dipodascales</taxon>
        <taxon>Dipodascales incertae sedis</taxon>
        <taxon>Nadsonia</taxon>
    </lineage>
</organism>
<protein>
    <submittedName>
        <fullName evidence="2">Uncharacterized protein</fullName>
    </submittedName>
</protein>
<name>A0A1E3PGP3_9ASCO</name>
<feature type="region of interest" description="Disordered" evidence="1">
    <location>
        <begin position="41"/>
        <end position="63"/>
    </location>
</feature>
<accession>A0A1E3PGP3</accession>
<keyword evidence="3" id="KW-1185">Reference proteome</keyword>
<dbReference type="AlphaFoldDB" id="A0A1E3PGP3"/>
<evidence type="ECO:0000313" key="2">
    <source>
        <dbReference type="EMBL" id="ODQ64027.1"/>
    </source>
</evidence>
<evidence type="ECO:0000313" key="3">
    <source>
        <dbReference type="Proteomes" id="UP000095009"/>
    </source>
</evidence>
<gene>
    <name evidence="2" type="ORF">NADFUDRAFT_84061</name>
</gene>
<proteinExistence type="predicted"/>